<dbReference type="InterPro" id="IPR006683">
    <property type="entry name" value="Thioestr_dom"/>
</dbReference>
<dbReference type="OrthoDB" id="2831072at2759"/>
<dbReference type="InParanoid" id="A0A165INA8"/>
<dbReference type="AlphaFoldDB" id="A0A165INA8"/>
<dbReference type="STRING" id="1353952.A0A165INA8"/>
<dbReference type="InterPro" id="IPR039298">
    <property type="entry name" value="ACOT13"/>
</dbReference>
<dbReference type="EMBL" id="KV423928">
    <property type="protein sequence ID" value="KZT60792.1"/>
    <property type="molecule type" value="Genomic_DNA"/>
</dbReference>
<evidence type="ECO:0000256" key="2">
    <source>
        <dbReference type="ARBA" id="ARBA00022801"/>
    </source>
</evidence>
<dbReference type="InterPro" id="IPR029069">
    <property type="entry name" value="HotDog_dom_sf"/>
</dbReference>
<dbReference type="PANTHER" id="PTHR21660">
    <property type="entry name" value="THIOESTERASE SUPERFAMILY MEMBER-RELATED"/>
    <property type="match status" value="1"/>
</dbReference>
<evidence type="ECO:0000259" key="3">
    <source>
        <dbReference type="Pfam" id="PF03061"/>
    </source>
</evidence>
<name>A0A165INA8_9BASI</name>
<evidence type="ECO:0000256" key="1">
    <source>
        <dbReference type="ARBA" id="ARBA00008324"/>
    </source>
</evidence>
<sequence>MALVSILPRMSRHPAVSISGNADLASKARVLAWWEKYLVGPSSGQFGANVKPHLKIISIGTFAEHGRDVFEIEHEAVVSEAFLNCNNVMHGGCTAFIMDVCTTSVLFPFSEQRMNVSLNLDVIYHAPAPLGTRLHIVSTSVALNKRVLTLSCEIYDADRGTLLATGKHMKMYP</sequence>
<proteinExistence type="inferred from homology"/>
<evidence type="ECO:0000313" key="5">
    <source>
        <dbReference type="Proteomes" id="UP000076842"/>
    </source>
</evidence>
<comment type="similarity">
    <text evidence="1">Belongs to the thioesterase PaaI family.</text>
</comment>
<dbReference type="GO" id="GO:0047617">
    <property type="term" value="F:fatty acyl-CoA hydrolase activity"/>
    <property type="evidence" value="ECO:0007669"/>
    <property type="project" value="InterPro"/>
</dbReference>
<reference evidence="4 5" key="1">
    <citation type="journal article" date="2016" name="Mol. Biol. Evol.">
        <title>Comparative Genomics of Early-Diverging Mushroom-Forming Fungi Provides Insights into the Origins of Lignocellulose Decay Capabilities.</title>
        <authorList>
            <person name="Nagy L.G."/>
            <person name="Riley R."/>
            <person name="Tritt A."/>
            <person name="Adam C."/>
            <person name="Daum C."/>
            <person name="Floudas D."/>
            <person name="Sun H."/>
            <person name="Yadav J.S."/>
            <person name="Pangilinan J."/>
            <person name="Larsson K.H."/>
            <person name="Matsuura K."/>
            <person name="Barry K."/>
            <person name="Labutti K."/>
            <person name="Kuo R."/>
            <person name="Ohm R.A."/>
            <person name="Bhattacharya S.S."/>
            <person name="Shirouzu T."/>
            <person name="Yoshinaga Y."/>
            <person name="Martin F.M."/>
            <person name="Grigoriev I.V."/>
            <person name="Hibbett D.S."/>
        </authorList>
    </citation>
    <scope>NUCLEOTIDE SEQUENCE [LARGE SCALE GENOMIC DNA]</scope>
    <source>
        <strain evidence="4 5">HHB12733</strain>
    </source>
</reference>
<protein>
    <recommendedName>
        <fullName evidence="3">Thioesterase domain-containing protein</fullName>
    </recommendedName>
</protein>
<dbReference type="Gene3D" id="3.10.129.10">
    <property type="entry name" value="Hotdog Thioesterase"/>
    <property type="match status" value="1"/>
</dbReference>
<evidence type="ECO:0000313" key="4">
    <source>
        <dbReference type="EMBL" id="KZT60792.1"/>
    </source>
</evidence>
<accession>A0A165INA8</accession>
<feature type="domain" description="Thioesterase" evidence="3">
    <location>
        <begin position="86"/>
        <end position="161"/>
    </location>
</feature>
<keyword evidence="2" id="KW-0378">Hydrolase</keyword>
<dbReference type="CDD" id="cd03443">
    <property type="entry name" value="PaaI_thioesterase"/>
    <property type="match status" value="1"/>
</dbReference>
<gene>
    <name evidence="4" type="ORF">CALCODRAFT_515167</name>
</gene>
<dbReference type="Pfam" id="PF03061">
    <property type="entry name" value="4HBT"/>
    <property type="match status" value="1"/>
</dbReference>
<feature type="non-terminal residue" evidence="4">
    <location>
        <position position="173"/>
    </location>
</feature>
<organism evidence="4 5">
    <name type="scientific">Calocera cornea HHB12733</name>
    <dbReference type="NCBI Taxonomy" id="1353952"/>
    <lineage>
        <taxon>Eukaryota</taxon>
        <taxon>Fungi</taxon>
        <taxon>Dikarya</taxon>
        <taxon>Basidiomycota</taxon>
        <taxon>Agaricomycotina</taxon>
        <taxon>Dacrymycetes</taxon>
        <taxon>Dacrymycetales</taxon>
        <taxon>Dacrymycetaceae</taxon>
        <taxon>Calocera</taxon>
    </lineage>
</organism>
<keyword evidence="5" id="KW-1185">Reference proteome</keyword>
<dbReference type="SUPFAM" id="SSF54637">
    <property type="entry name" value="Thioesterase/thiol ester dehydrase-isomerase"/>
    <property type="match status" value="1"/>
</dbReference>
<dbReference type="PANTHER" id="PTHR21660:SF1">
    <property type="entry name" value="ACYL-COENZYME A THIOESTERASE 13"/>
    <property type="match status" value="1"/>
</dbReference>
<dbReference type="Proteomes" id="UP000076842">
    <property type="component" value="Unassembled WGS sequence"/>
</dbReference>